<evidence type="ECO:0000313" key="1">
    <source>
        <dbReference type="EMBL" id="ANH81723.1"/>
    </source>
</evidence>
<sequence length="59" mass="6832">MPEYAYRTAPLEICANLLVSVNGIVVMITIMESNFFQMVYNSPYIRKTDYEEIANAHKK</sequence>
<dbReference type="Proteomes" id="UP000077667">
    <property type="component" value="Chromosome"/>
</dbReference>
<reference evidence="1 2" key="1">
    <citation type="submission" date="2016-05" db="EMBL/GenBank/DDBJ databases">
        <title>Niabella ginsenosidivorans BS26 whole genome sequencing.</title>
        <authorList>
            <person name="Im W.T."/>
            <person name="Siddiqi M.Z."/>
        </authorList>
    </citation>
    <scope>NUCLEOTIDE SEQUENCE [LARGE SCALE GENOMIC DNA]</scope>
    <source>
        <strain evidence="1 2">BS26</strain>
    </source>
</reference>
<evidence type="ECO:0000313" key="2">
    <source>
        <dbReference type="Proteomes" id="UP000077667"/>
    </source>
</evidence>
<name>A0A1A9I2G5_9BACT</name>
<dbReference type="EMBL" id="CP015772">
    <property type="protein sequence ID" value="ANH81723.1"/>
    <property type="molecule type" value="Genomic_DNA"/>
</dbReference>
<protein>
    <submittedName>
        <fullName evidence="1">Uncharacterized protein</fullName>
    </submittedName>
</protein>
<accession>A0A1A9I2G5</accession>
<gene>
    <name evidence="1" type="ORF">A8C56_12700</name>
</gene>
<dbReference type="AlphaFoldDB" id="A0A1A9I2G5"/>
<proteinExistence type="predicted"/>
<organism evidence="1 2">
    <name type="scientific">Niabella ginsenosidivorans</name>
    <dbReference type="NCBI Taxonomy" id="1176587"/>
    <lineage>
        <taxon>Bacteria</taxon>
        <taxon>Pseudomonadati</taxon>
        <taxon>Bacteroidota</taxon>
        <taxon>Chitinophagia</taxon>
        <taxon>Chitinophagales</taxon>
        <taxon>Chitinophagaceae</taxon>
        <taxon>Niabella</taxon>
    </lineage>
</organism>
<dbReference type="KEGG" id="nia:A8C56_12700"/>
<keyword evidence="2" id="KW-1185">Reference proteome</keyword>